<dbReference type="EMBL" id="AP021906">
    <property type="protein sequence ID" value="BBP92261.1"/>
    <property type="molecule type" value="Genomic_DNA"/>
</dbReference>
<proteinExistence type="predicted"/>
<reference evidence="1 2" key="1">
    <citation type="submission" date="2019-12" db="EMBL/GenBank/DDBJ databases">
        <title>Full genome sequence of a Bacillus safensis strain isolated from commercially available natto in Indonesia.</title>
        <authorList>
            <person name="Yoshida M."/>
            <person name="Uomi M."/>
            <person name="Waturangi D."/>
            <person name="Ekaputri J.J."/>
            <person name="Setiamarga D.H.E."/>
        </authorList>
    </citation>
    <scope>NUCLEOTIDE SEQUENCE [LARGE SCALE GENOMIC DNA]</scope>
    <source>
        <strain evidence="1 2">IDN1</strain>
    </source>
</reference>
<dbReference type="Proteomes" id="UP000464658">
    <property type="component" value="Chromosome"/>
</dbReference>
<gene>
    <name evidence="1" type="ORF">BsIDN1_58790</name>
</gene>
<evidence type="ECO:0000313" key="1">
    <source>
        <dbReference type="EMBL" id="BBP92261.1"/>
    </source>
</evidence>
<organism evidence="1 2">
    <name type="scientific">Bacillus safensis</name>
    <dbReference type="NCBI Taxonomy" id="561879"/>
    <lineage>
        <taxon>Bacteria</taxon>
        <taxon>Bacillati</taxon>
        <taxon>Bacillota</taxon>
        <taxon>Bacilli</taxon>
        <taxon>Bacillales</taxon>
        <taxon>Bacillaceae</taxon>
        <taxon>Bacillus</taxon>
    </lineage>
</organism>
<dbReference type="AlphaFoldDB" id="A0A5S9MH30"/>
<protein>
    <submittedName>
        <fullName evidence="1">Uncharacterized protein</fullName>
    </submittedName>
</protein>
<name>A0A5S9MH30_BACIA</name>
<accession>A0A5S9MH30</accession>
<sequence length="71" mass="8268">MRIAVKIKFAVNKKKPFASFHLKKSNPKQGEQKAKWIDQKQPFMKQIGCSYVKSELINDVCFHPHEEDGVH</sequence>
<evidence type="ECO:0000313" key="2">
    <source>
        <dbReference type="Proteomes" id="UP000464658"/>
    </source>
</evidence>